<protein>
    <submittedName>
        <fullName evidence="1">Uncharacterized protein</fullName>
    </submittedName>
</protein>
<accession>A0A0J7BF61</accession>
<sequence length="199" mass="22400">MSPQRFLNFSIPPRIRTQGGELPVLPFPDPTAKCILGYSADRDRFRSGGRCQAHVYLAFEVLRRTKALDLELMPRASVVMIHESGPPGDSRYRPVVLDGLNFSFQFRAKRIEESRESAFAEFDGPFQQRLRGAILRAILMGSSGLVSRRKTEQNWTAKSQEPSQDVELSMRLGAGGLVDPSRCEEVDVLASWRHLPPDQ</sequence>
<dbReference type="Proteomes" id="UP000054565">
    <property type="component" value="Unassembled WGS sequence"/>
</dbReference>
<name>A0A0J7BF61_COCIT</name>
<organism evidence="1 2">
    <name type="scientific">Coccidioides immitis RMSCC 2394</name>
    <dbReference type="NCBI Taxonomy" id="404692"/>
    <lineage>
        <taxon>Eukaryota</taxon>
        <taxon>Fungi</taxon>
        <taxon>Dikarya</taxon>
        <taxon>Ascomycota</taxon>
        <taxon>Pezizomycotina</taxon>
        <taxon>Eurotiomycetes</taxon>
        <taxon>Eurotiomycetidae</taxon>
        <taxon>Onygenales</taxon>
        <taxon>Onygenaceae</taxon>
        <taxon>Coccidioides</taxon>
    </lineage>
</organism>
<evidence type="ECO:0000313" key="2">
    <source>
        <dbReference type="Proteomes" id="UP000054565"/>
    </source>
</evidence>
<proteinExistence type="predicted"/>
<dbReference type="EMBL" id="DS028098">
    <property type="protein sequence ID" value="KMP08797.1"/>
    <property type="molecule type" value="Genomic_DNA"/>
</dbReference>
<dbReference type="AlphaFoldDB" id="A0A0J7BF61"/>
<gene>
    <name evidence="1" type="ORF">CIRG_08478</name>
</gene>
<reference evidence="2" key="1">
    <citation type="journal article" date="2010" name="Genome Res.">
        <title>Population genomic sequencing of Coccidioides fungi reveals recent hybridization and transposon control.</title>
        <authorList>
            <person name="Neafsey D.E."/>
            <person name="Barker B.M."/>
            <person name="Sharpton T.J."/>
            <person name="Stajich J.E."/>
            <person name="Park D.J."/>
            <person name="Whiston E."/>
            <person name="Hung C.-Y."/>
            <person name="McMahan C."/>
            <person name="White J."/>
            <person name="Sykes S."/>
            <person name="Heiman D."/>
            <person name="Young S."/>
            <person name="Zeng Q."/>
            <person name="Abouelleil A."/>
            <person name="Aftuck L."/>
            <person name="Bessette D."/>
            <person name="Brown A."/>
            <person name="FitzGerald M."/>
            <person name="Lui A."/>
            <person name="Macdonald J.P."/>
            <person name="Priest M."/>
            <person name="Orbach M.J."/>
            <person name="Galgiani J.N."/>
            <person name="Kirkland T.N."/>
            <person name="Cole G.T."/>
            <person name="Birren B.W."/>
            <person name="Henn M.R."/>
            <person name="Taylor J.W."/>
            <person name="Rounsley S.D."/>
        </authorList>
    </citation>
    <scope>NUCLEOTIDE SEQUENCE [LARGE SCALE GENOMIC DNA]</scope>
    <source>
        <strain evidence="2">RMSCC 2394</strain>
    </source>
</reference>
<evidence type="ECO:0000313" key="1">
    <source>
        <dbReference type="EMBL" id="KMP08797.1"/>
    </source>
</evidence>